<gene>
    <name evidence="3" type="ORF">SAMN04244553_2376</name>
</gene>
<proteinExistence type="predicted"/>
<feature type="transmembrane region" description="Helical" evidence="2">
    <location>
        <begin position="156"/>
        <end position="178"/>
    </location>
</feature>
<keyword evidence="2" id="KW-1133">Transmembrane helix</keyword>
<organism evidence="3 4">
    <name type="scientific">Nocardia amikacinitolerans</name>
    <dbReference type="NCBI Taxonomy" id="756689"/>
    <lineage>
        <taxon>Bacteria</taxon>
        <taxon>Bacillati</taxon>
        <taxon>Actinomycetota</taxon>
        <taxon>Actinomycetes</taxon>
        <taxon>Mycobacteriales</taxon>
        <taxon>Nocardiaceae</taxon>
        <taxon>Nocardia</taxon>
    </lineage>
</organism>
<feature type="transmembrane region" description="Helical" evidence="2">
    <location>
        <begin position="128"/>
        <end position="149"/>
    </location>
</feature>
<evidence type="ECO:0000313" key="3">
    <source>
        <dbReference type="EMBL" id="SNY80804.1"/>
    </source>
</evidence>
<keyword evidence="4" id="KW-1185">Reference proteome</keyword>
<feature type="transmembrane region" description="Helical" evidence="2">
    <location>
        <begin position="198"/>
        <end position="219"/>
    </location>
</feature>
<keyword evidence="2" id="KW-0472">Membrane</keyword>
<feature type="compositionally biased region" description="Low complexity" evidence="1">
    <location>
        <begin position="1"/>
        <end position="18"/>
    </location>
</feature>
<name>A0A285L7F3_9NOCA</name>
<dbReference type="AlphaFoldDB" id="A0A285L7F3"/>
<evidence type="ECO:0000256" key="2">
    <source>
        <dbReference type="SAM" id="Phobius"/>
    </source>
</evidence>
<dbReference type="Proteomes" id="UP000219565">
    <property type="component" value="Unassembled WGS sequence"/>
</dbReference>
<dbReference type="EMBL" id="OBEG01000002">
    <property type="protein sequence ID" value="SNY80804.1"/>
    <property type="molecule type" value="Genomic_DNA"/>
</dbReference>
<sequence length="243" mass="25859">MAGSPGTSGPPLTSSDGTASERSLMPSSVRSLGVRQEGLVDETYARRSSSSSVVSTRPGISKGEPPVCNARSAGRSLFDYHAVMLLSPSVWTRVFSGLGACVAAFLVLLYAVALWLEGMPDEEVSAGSHALFVTKLIVAGMAGVALIAGAASGWRWVILGGCSLFFADFALWLVWYSGVFSLPTYEHPEPGPVPQPPLFWLVLVTIWGVFPGLLAVLACRRPPERALDRPQLPPTGPASVYRW</sequence>
<evidence type="ECO:0000256" key="1">
    <source>
        <dbReference type="SAM" id="MobiDB-lite"/>
    </source>
</evidence>
<reference evidence="3 4" key="1">
    <citation type="submission" date="2017-09" db="EMBL/GenBank/DDBJ databases">
        <authorList>
            <person name="Ehlers B."/>
            <person name="Leendertz F.H."/>
        </authorList>
    </citation>
    <scope>NUCLEOTIDE SEQUENCE [LARGE SCALE GENOMIC DNA]</scope>
    <source>
        <strain evidence="3 4">DSM 45537</strain>
    </source>
</reference>
<feature type="region of interest" description="Disordered" evidence="1">
    <location>
        <begin position="1"/>
        <end position="36"/>
    </location>
</feature>
<protein>
    <submittedName>
        <fullName evidence="3">Uncharacterized protein</fullName>
    </submittedName>
</protein>
<accession>A0A285L7F3</accession>
<keyword evidence="2" id="KW-0812">Transmembrane</keyword>
<evidence type="ECO:0000313" key="4">
    <source>
        <dbReference type="Proteomes" id="UP000219565"/>
    </source>
</evidence>
<feature type="transmembrane region" description="Helical" evidence="2">
    <location>
        <begin position="94"/>
        <end position="116"/>
    </location>
</feature>